<dbReference type="InterPro" id="IPR044722">
    <property type="entry name" value="SecA_SF2_C"/>
</dbReference>
<comment type="caution">
    <text evidence="14">The sequence shown here is derived from an EMBL/GenBank/DDBJ whole genome shotgun (WGS) entry which is preliminary data.</text>
</comment>
<dbReference type="SMART" id="SM00957">
    <property type="entry name" value="SecA_DEAD"/>
    <property type="match status" value="1"/>
</dbReference>
<protein>
    <submittedName>
        <fullName evidence="14">Protein translocase subunit SecA</fullName>
    </submittedName>
</protein>
<gene>
    <name evidence="14" type="ORF">GBAR_LOCUS29213</name>
</gene>
<dbReference type="HAMAP" id="MF_01382">
    <property type="entry name" value="SecA"/>
    <property type="match status" value="1"/>
</dbReference>
<evidence type="ECO:0000256" key="2">
    <source>
        <dbReference type="ARBA" id="ARBA00007650"/>
    </source>
</evidence>
<dbReference type="Gene3D" id="3.90.1440.10">
    <property type="entry name" value="SecA, preprotein cross-linking domain"/>
    <property type="match status" value="1"/>
</dbReference>
<dbReference type="InterPro" id="IPR011115">
    <property type="entry name" value="SecA_DEAD"/>
</dbReference>
<accession>A0AA35XJN3</accession>
<sequence length="571" mass="63573">MLAEGDDLDDIRSEAFAAVREASKRNARLRHFDVQIMGGVVLHEGKIAEMKTGEGKTLAATLPSYLNALTGRGVHVVTVNDYLAKRDAQWMGTIYHALGLRVGCLQHDAAFLYDPEMADGKLPFLRPVSRAEAYRADITSGTKQGSASMTLRELTFAIVDEVDNILIDEARTPLIISGPAERERCSAADPDFARLVPRLDPTEDYTIDDRTKAISLSQEGIGKDGAVDQHLQSVRPRELPPRPLHGECPSTAHVMKQRDKEYVVRDGEVVIVDEFTGRLQPGRRWSDGLHQAVEAKEGLRIQRESITYATITLQNYFRMYRKLSGMTGTAATEADEFYRIYGLEVVEIPTNKPMRREDNSDLVYQSEEGKWKAVTDHIVAKYESQQPLLIGTTSIEDSEYLSDRLRKRGVSHQVLNAKNHEGEANVIAQAGRLGAVTVSTNMAGRGTDIVLGGIDTSRDDWQQEHDRVVDLGGLHVIGTEHHDARRVDNQLRGRAGRQGDPGSSQFYVSLEDELMQRFGGERIKTVMGWTGLEEDTPVENKLVTKSISGAQVKVEGYHFDIRKHLLNLTTC</sequence>
<dbReference type="PROSITE" id="PS51194">
    <property type="entry name" value="HELICASE_CTER"/>
    <property type="match status" value="1"/>
</dbReference>
<comment type="subcellular location">
    <subcellularLocation>
        <location evidence="1">Membrane</location>
        <topology evidence="1">Peripheral membrane protein</topology>
    </subcellularLocation>
</comment>
<dbReference type="GO" id="GO:0005886">
    <property type="term" value="C:plasma membrane"/>
    <property type="evidence" value="ECO:0007669"/>
    <property type="project" value="TreeGrafter"/>
</dbReference>
<dbReference type="CDD" id="cd17928">
    <property type="entry name" value="DEXDc_SecA"/>
    <property type="match status" value="1"/>
</dbReference>
<dbReference type="Pfam" id="PF21090">
    <property type="entry name" value="P-loop_SecA"/>
    <property type="match status" value="2"/>
</dbReference>
<dbReference type="InterPro" id="IPR000185">
    <property type="entry name" value="SecA"/>
</dbReference>
<dbReference type="InterPro" id="IPR001650">
    <property type="entry name" value="Helicase_C-like"/>
</dbReference>
<dbReference type="GO" id="GO:0006605">
    <property type="term" value="P:protein targeting"/>
    <property type="evidence" value="ECO:0007669"/>
    <property type="project" value="InterPro"/>
</dbReference>
<evidence type="ECO:0000256" key="3">
    <source>
        <dbReference type="ARBA" id="ARBA00022448"/>
    </source>
</evidence>
<dbReference type="Pfam" id="PF01043">
    <property type="entry name" value="SecA_PP_bind"/>
    <property type="match status" value="1"/>
</dbReference>
<evidence type="ECO:0000259" key="11">
    <source>
        <dbReference type="PROSITE" id="PS51192"/>
    </source>
</evidence>
<dbReference type="PROSITE" id="PS51196">
    <property type="entry name" value="SECA_MOTOR_DEAD"/>
    <property type="match status" value="1"/>
</dbReference>
<dbReference type="PROSITE" id="PS51192">
    <property type="entry name" value="HELICASE_ATP_BIND_1"/>
    <property type="match status" value="1"/>
</dbReference>
<dbReference type="GO" id="GO:0017038">
    <property type="term" value="P:protein import"/>
    <property type="evidence" value="ECO:0007669"/>
    <property type="project" value="InterPro"/>
</dbReference>
<evidence type="ECO:0000259" key="13">
    <source>
        <dbReference type="PROSITE" id="PS51196"/>
    </source>
</evidence>
<evidence type="ECO:0000313" key="14">
    <source>
        <dbReference type="EMBL" id="CAI8053412.1"/>
    </source>
</evidence>
<evidence type="ECO:0000256" key="1">
    <source>
        <dbReference type="ARBA" id="ARBA00004170"/>
    </source>
</evidence>
<dbReference type="InterPro" id="IPR011130">
    <property type="entry name" value="SecA_preprotein_X-link_dom"/>
</dbReference>
<keyword evidence="15" id="KW-1185">Reference proteome</keyword>
<dbReference type="CDD" id="cd18803">
    <property type="entry name" value="SF2_C_secA"/>
    <property type="match status" value="1"/>
</dbReference>
<keyword evidence="4" id="KW-0963">Cytoplasm</keyword>
<organism evidence="14 15">
    <name type="scientific">Geodia barretti</name>
    <name type="common">Barrett's horny sponge</name>
    <dbReference type="NCBI Taxonomy" id="519541"/>
    <lineage>
        <taxon>Eukaryota</taxon>
        <taxon>Metazoa</taxon>
        <taxon>Porifera</taxon>
        <taxon>Demospongiae</taxon>
        <taxon>Heteroscleromorpha</taxon>
        <taxon>Tetractinellida</taxon>
        <taxon>Astrophorina</taxon>
        <taxon>Geodiidae</taxon>
        <taxon>Geodia</taxon>
    </lineage>
</organism>
<keyword evidence="7" id="KW-0653">Protein transport</keyword>
<keyword evidence="9" id="KW-0811">Translocation</keyword>
<dbReference type="PRINTS" id="PR00906">
    <property type="entry name" value="SECA"/>
</dbReference>
<dbReference type="GO" id="GO:0006886">
    <property type="term" value="P:intracellular protein transport"/>
    <property type="evidence" value="ECO:0007669"/>
    <property type="project" value="InterPro"/>
</dbReference>
<feature type="domain" description="SecA family profile" evidence="13">
    <location>
        <begin position="1"/>
        <end position="539"/>
    </location>
</feature>
<proteinExistence type="inferred from homology"/>
<dbReference type="InterPro" id="IPR027417">
    <property type="entry name" value="P-loop_NTPase"/>
</dbReference>
<dbReference type="PANTHER" id="PTHR30612">
    <property type="entry name" value="SECA INNER MEMBRANE COMPONENT OF SEC PROTEIN SECRETION SYSTEM"/>
    <property type="match status" value="1"/>
</dbReference>
<evidence type="ECO:0000256" key="6">
    <source>
        <dbReference type="ARBA" id="ARBA00022840"/>
    </source>
</evidence>
<dbReference type="SMART" id="SM00958">
    <property type="entry name" value="SecA_PP_bind"/>
    <property type="match status" value="1"/>
</dbReference>
<dbReference type="InterPro" id="IPR036266">
    <property type="entry name" value="SecA_Wing/Scaffold_sf"/>
</dbReference>
<dbReference type="SUPFAM" id="SSF52540">
    <property type="entry name" value="P-loop containing nucleoside triphosphate hydrolases"/>
    <property type="match status" value="2"/>
</dbReference>
<dbReference type="SUPFAM" id="SSF81886">
    <property type="entry name" value="Helical scaffold and wing domains of SecA"/>
    <property type="match status" value="1"/>
</dbReference>
<keyword evidence="8" id="KW-1278">Translocase</keyword>
<evidence type="ECO:0000256" key="8">
    <source>
        <dbReference type="ARBA" id="ARBA00022967"/>
    </source>
</evidence>
<dbReference type="Pfam" id="PF07516">
    <property type="entry name" value="SecA_SW"/>
    <property type="match status" value="1"/>
</dbReference>
<dbReference type="Proteomes" id="UP001174909">
    <property type="component" value="Unassembled WGS sequence"/>
</dbReference>
<evidence type="ECO:0000256" key="7">
    <source>
        <dbReference type="ARBA" id="ARBA00022927"/>
    </source>
</evidence>
<keyword evidence="6" id="KW-0067">ATP-binding</keyword>
<dbReference type="InterPro" id="IPR011116">
    <property type="entry name" value="SecA_Wing/Scaffold"/>
</dbReference>
<feature type="domain" description="Helicase ATP-binding" evidence="11">
    <location>
        <begin position="37"/>
        <end position="198"/>
    </location>
</feature>
<dbReference type="SUPFAM" id="SSF81767">
    <property type="entry name" value="Pre-protein crosslinking domain of SecA"/>
    <property type="match status" value="1"/>
</dbReference>
<evidence type="ECO:0000256" key="10">
    <source>
        <dbReference type="ARBA" id="ARBA00023136"/>
    </source>
</evidence>
<dbReference type="AlphaFoldDB" id="A0AA35XJN3"/>
<dbReference type="Gene3D" id="1.10.3060.10">
    <property type="entry name" value="Helical scaffold and wing domains of SecA"/>
    <property type="match status" value="1"/>
</dbReference>
<dbReference type="GO" id="GO:0071806">
    <property type="term" value="P:protein transmembrane transport"/>
    <property type="evidence" value="ECO:0007669"/>
    <property type="project" value="UniProtKB-ARBA"/>
</dbReference>
<reference evidence="14" key="1">
    <citation type="submission" date="2023-03" db="EMBL/GenBank/DDBJ databases">
        <authorList>
            <person name="Steffen K."/>
            <person name="Cardenas P."/>
        </authorList>
    </citation>
    <scope>NUCLEOTIDE SEQUENCE</scope>
</reference>
<dbReference type="EMBL" id="CASHTH010004088">
    <property type="protein sequence ID" value="CAI8053412.1"/>
    <property type="molecule type" value="Genomic_DNA"/>
</dbReference>
<dbReference type="InterPro" id="IPR020937">
    <property type="entry name" value="SecA_CS"/>
</dbReference>
<dbReference type="PANTHER" id="PTHR30612:SF0">
    <property type="entry name" value="CHLOROPLAST PROTEIN-TRANSPORTING ATPASE"/>
    <property type="match status" value="1"/>
</dbReference>
<name>A0AA35XJN3_GEOBA</name>
<dbReference type="InterPro" id="IPR014001">
    <property type="entry name" value="Helicase_ATP-bd"/>
</dbReference>
<dbReference type="FunFam" id="3.40.50.300:FF:000113">
    <property type="entry name" value="Preprotein translocase subunit SecA"/>
    <property type="match status" value="1"/>
</dbReference>
<dbReference type="GO" id="GO:0005829">
    <property type="term" value="C:cytosol"/>
    <property type="evidence" value="ECO:0007669"/>
    <property type="project" value="TreeGrafter"/>
</dbReference>
<evidence type="ECO:0000313" key="15">
    <source>
        <dbReference type="Proteomes" id="UP001174909"/>
    </source>
</evidence>
<keyword evidence="10" id="KW-0472">Membrane</keyword>
<dbReference type="Gene3D" id="3.40.50.300">
    <property type="entry name" value="P-loop containing nucleotide triphosphate hydrolases"/>
    <property type="match status" value="3"/>
</dbReference>
<evidence type="ECO:0000256" key="4">
    <source>
        <dbReference type="ARBA" id="ARBA00022490"/>
    </source>
</evidence>
<comment type="similarity">
    <text evidence="2">Belongs to the SecA family.</text>
</comment>
<feature type="domain" description="Helicase C-terminal" evidence="12">
    <location>
        <begin position="374"/>
        <end position="544"/>
    </location>
</feature>
<dbReference type="GO" id="GO:0005524">
    <property type="term" value="F:ATP binding"/>
    <property type="evidence" value="ECO:0007669"/>
    <property type="project" value="UniProtKB-KW"/>
</dbReference>
<evidence type="ECO:0000256" key="9">
    <source>
        <dbReference type="ARBA" id="ARBA00023010"/>
    </source>
</evidence>
<dbReference type="PROSITE" id="PS01312">
    <property type="entry name" value="SECA"/>
    <property type="match status" value="1"/>
</dbReference>
<evidence type="ECO:0000259" key="12">
    <source>
        <dbReference type="PROSITE" id="PS51194"/>
    </source>
</evidence>
<keyword evidence="3" id="KW-0813">Transport</keyword>
<dbReference type="Pfam" id="PF07517">
    <property type="entry name" value="SecA_DEAD"/>
    <property type="match status" value="1"/>
</dbReference>
<evidence type="ECO:0000256" key="5">
    <source>
        <dbReference type="ARBA" id="ARBA00022741"/>
    </source>
</evidence>
<keyword evidence="5" id="KW-0547">Nucleotide-binding</keyword>
<dbReference type="InterPro" id="IPR014018">
    <property type="entry name" value="SecA_motor_DEAD"/>
</dbReference>
<dbReference type="InterPro" id="IPR036670">
    <property type="entry name" value="SecA_X-link_sf"/>
</dbReference>